<accession>A0A8X6HC46</accession>
<proteinExistence type="predicted"/>
<keyword evidence="2" id="KW-1185">Reference proteome</keyword>
<evidence type="ECO:0000313" key="2">
    <source>
        <dbReference type="Proteomes" id="UP000887116"/>
    </source>
</evidence>
<dbReference type="Proteomes" id="UP000887116">
    <property type="component" value="Unassembled WGS sequence"/>
</dbReference>
<name>A0A8X6HC46_TRICU</name>
<gene>
    <name evidence="1" type="ORF">TNCT_227641</name>
</gene>
<dbReference type="EMBL" id="BMAO01008137">
    <property type="protein sequence ID" value="GFR21181.1"/>
    <property type="molecule type" value="Genomic_DNA"/>
</dbReference>
<protein>
    <submittedName>
        <fullName evidence="1">Uncharacterized protein</fullName>
    </submittedName>
</protein>
<organism evidence="1 2">
    <name type="scientific">Trichonephila clavata</name>
    <name type="common">Joro spider</name>
    <name type="synonym">Nephila clavata</name>
    <dbReference type="NCBI Taxonomy" id="2740835"/>
    <lineage>
        <taxon>Eukaryota</taxon>
        <taxon>Metazoa</taxon>
        <taxon>Ecdysozoa</taxon>
        <taxon>Arthropoda</taxon>
        <taxon>Chelicerata</taxon>
        <taxon>Arachnida</taxon>
        <taxon>Araneae</taxon>
        <taxon>Araneomorphae</taxon>
        <taxon>Entelegynae</taxon>
        <taxon>Araneoidea</taxon>
        <taxon>Nephilidae</taxon>
        <taxon>Trichonephila</taxon>
    </lineage>
</organism>
<comment type="caution">
    <text evidence="1">The sequence shown here is derived from an EMBL/GenBank/DDBJ whole genome shotgun (WGS) entry which is preliminary data.</text>
</comment>
<sequence length="112" mass="12800">MHLGNVAAECNGHATQNLYKARIPNTCIPPHAILSLLHKILRYNSCFEGDLNNLRRSMKTQDNEVNVLHLYENYHTNNTEALLTTTKFFSTHRMENTVNKDNESKAFIVLAT</sequence>
<reference evidence="1" key="1">
    <citation type="submission" date="2020-07" db="EMBL/GenBank/DDBJ databases">
        <title>Multicomponent nature underlies the extraordinary mechanical properties of spider dragline silk.</title>
        <authorList>
            <person name="Kono N."/>
            <person name="Nakamura H."/>
            <person name="Mori M."/>
            <person name="Yoshida Y."/>
            <person name="Ohtoshi R."/>
            <person name="Malay A.D."/>
            <person name="Moran D.A.P."/>
            <person name="Tomita M."/>
            <person name="Numata K."/>
            <person name="Arakawa K."/>
        </authorList>
    </citation>
    <scope>NUCLEOTIDE SEQUENCE</scope>
</reference>
<dbReference type="AlphaFoldDB" id="A0A8X6HC46"/>
<evidence type="ECO:0000313" key="1">
    <source>
        <dbReference type="EMBL" id="GFR21181.1"/>
    </source>
</evidence>